<gene>
    <name evidence="6" type="primary">LOC117563298</name>
</gene>
<dbReference type="PANTHER" id="PTHR39957:SF1">
    <property type="entry name" value="AT09846P1-RELATED"/>
    <property type="match status" value="1"/>
</dbReference>
<keyword evidence="3" id="KW-0732">Signal</keyword>
<dbReference type="PANTHER" id="PTHR39957">
    <property type="entry name" value="AT09846P1-RELATED"/>
    <property type="match status" value="1"/>
</dbReference>
<dbReference type="GO" id="GO:0005576">
    <property type="term" value="C:extracellular region"/>
    <property type="evidence" value="ECO:0007669"/>
    <property type="project" value="UniProtKB-SubCell"/>
</dbReference>
<evidence type="ECO:0000256" key="3">
    <source>
        <dbReference type="SAM" id="SignalP"/>
    </source>
</evidence>
<protein>
    <submittedName>
        <fullName evidence="6">U-scoloptoxin(16)-Ssd1a-like</fullName>
    </submittedName>
</protein>
<evidence type="ECO:0000313" key="6">
    <source>
        <dbReference type="RefSeq" id="XP_034097433.1"/>
    </source>
</evidence>
<accession>A0A6P8WDV5</accession>
<evidence type="ECO:0000256" key="1">
    <source>
        <dbReference type="ARBA" id="ARBA00004613"/>
    </source>
</evidence>
<dbReference type="Pfam" id="PF15430">
    <property type="entry name" value="SVWC"/>
    <property type="match status" value="1"/>
</dbReference>
<dbReference type="SMART" id="SM01318">
    <property type="entry name" value="SVWC"/>
    <property type="match status" value="1"/>
</dbReference>
<feature type="signal peptide" evidence="3">
    <location>
        <begin position="1"/>
        <end position="23"/>
    </location>
</feature>
<dbReference type="RefSeq" id="XP_034097433.1">
    <property type="nucleotide sequence ID" value="XM_034241542.2"/>
</dbReference>
<feature type="chain" id="PRO_5027605823" evidence="3">
    <location>
        <begin position="24"/>
        <end position="108"/>
    </location>
</feature>
<dbReference type="InterPro" id="IPR029277">
    <property type="entry name" value="SVWC_dom"/>
</dbReference>
<keyword evidence="2" id="KW-0964">Secreted</keyword>
<organism evidence="5 6">
    <name type="scientific">Drosophila albomicans</name>
    <name type="common">Fruit fly</name>
    <dbReference type="NCBI Taxonomy" id="7291"/>
    <lineage>
        <taxon>Eukaryota</taxon>
        <taxon>Metazoa</taxon>
        <taxon>Ecdysozoa</taxon>
        <taxon>Arthropoda</taxon>
        <taxon>Hexapoda</taxon>
        <taxon>Insecta</taxon>
        <taxon>Pterygota</taxon>
        <taxon>Neoptera</taxon>
        <taxon>Endopterygota</taxon>
        <taxon>Diptera</taxon>
        <taxon>Brachycera</taxon>
        <taxon>Muscomorpha</taxon>
        <taxon>Ephydroidea</taxon>
        <taxon>Drosophilidae</taxon>
        <taxon>Drosophila</taxon>
    </lineage>
</organism>
<feature type="domain" description="Single" evidence="4">
    <location>
        <begin position="39"/>
        <end position="107"/>
    </location>
</feature>
<dbReference type="AlphaFoldDB" id="A0A6P8WDV5"/>
<proteinExistence type="predicted"/>
<reference evidence="6" key="1">
    <citation type="submission" date="2025-08" db="UniProtKB">
        <authorList>
            <consortium name="RefSeq"/>
        </authorList>
    </citation>
    <scope>IDENTIFICATION</scope>
    <source>
        <strain evidence="6">15112-1751.03</strain>
        <tissue evidence="6">Whole Adult</tissue>
    </source>
</reference>
<sequence length="108" mass="11602">MKQFMSGILLVLLAALLLPHTEAAVMRGVFADPAHPGKCVVKPNLILNPGQVAQYPAITCARIICEDNSHAQIHTCGVEAAPPGCHLGEPKFPNADYPKCCQREIICN</sequence>
<evidence type="ECO:0000313" key="5">
    <source>
        <dbReference type="Proteomes" id="UP000515160"/>
    </source>
</evidence>
<name>A0A6P8WDV5_DROAB</name>
<dbReference type="OrthoDB" id="7901229at2759"/>
<comment type="subcellular location">
    <subcellularLocation>
        <location evidence="1">Secreted</location>
    </subcellularLocation>
</comment>
<evidence type="ECO:0000259" key="4">
    <source>
        <dbReference type="SMART" id="SM01318"/>
    </source>
</evidence>
<evidence type="ECO:0000256" key="2">
    <source>
        <dbReference type="ARBA" id="ARBA00022525"/>
    </source>
</evidence>
<dbReference type="InterPro" id="IPR053308">
    <property type="entry name" value="Vago-like"/>
</dbReference>
<dbReference type="GeneID" id="117563298"/>
<dbReference type="Proteomes" id="UP000515160">
    <property type="component" value="Chromosome 2L"/>
</dbReference>
<keyword evidence="5" id="KW-1185">Reference proteome</keyword>